<accession>A0A6S7H025</accession>
<dbReference type="AlphaFoldDB" id="A0A6S7H025"/>
<reference evidence="1" key="1">
    <citation type="submission" date="2020-04" db="EMBL/GenBank/DDBJ databases">
        <authorList>
            <person name="Alioto T."/>
            <person name="Alioto T."/>
            <person name="Gomez Garrido J."/>
        </authorList>
    </citation>
    <scope>NUCLEOTIDE SEQUENCE</scope>
    <source>
        <strain evidence="1">A484AB</strain>
    </source>
</reference>
<keyword evidence="2" id="KW-1185">Reference proteome</keyword>
<dbReference type="GO" id="GO:0031410">
    <property type="term" value="C:cytoplasmic vesicle"/>
    <property type="evidence" value="ECO:0007669"/>
    <property type="project" value="TreeGrafter"/>
</dbReference>
<evidence type="ECO:0000313" key="2">
    <source>
        <dbReference type="Proteomes" id="UP001152795"/>
    </source>
</evidence>
<protein>
    <submittedName>
        <fullName evidence="1">Uncharacterized protein</fullName>
    </submittedName>
</protein>
<dbReference type="Proteomes" id="UP001152795">
    <property type="component" value="Unassembled WGS sequence"/>
</dbReference>
<gene>
    <name evidence="1" type="ORF">PACLA_8A014703</name>
</gene>
<name>A0A6S7H025_PARCT</name>
<dbReference type="EMBL" id="CACRXK020001736">
    <property type="protein sequence ID" value="CAB3990847.1"/>
    <property type="molecule type" value="Genomic_DNA"/>
</dbReference>
<dbReference type="InterPro" id="IPR051696">
    <property type="entry name" value="DENN_Domain_GEFs"/>
</dbReference>
<sequence>MPEERDLISVNYVSPLVLRKELENLMDNEGVGVLESPDIIKEKQVIFWNMAWYFQRLNLPTHLTDHIYGNYADEERSKDFDGQVHVSTSWDLDRPIDDDHIPLYVLWNVPAHEHQDATIDEKSWTPRSVVQSVVANIKVNDIADPFGCLFEERNRQKLINPNIQWSIYREMLFLSLMACGSDNINIDSFDREYKRTYRYLHRDGNSGTYPLTNEDHPLPTRAMWCRRAFKPPTLQPRLPPSRYFLSQGLISED</sequence>
<dbReference type="PANTHER" id="PTHR12296">
    <property type="entry name" value="DENN DOMAIN-CONTAINING PROTEIN 4"/>
    <property type="match status" value="1"/>
</dbReference>
<organism evidence="1 2">
    <name type="scientific">Paramuricea clavata</name>
    <name type="common">Red gorgonian</name>
    <name type="synonym">Violescent sea-whip</name>
    <dbReference type="NCBI Taxonomy" id="317549"/>
    <lineage>
        <taxon>Eukaryota</taxon>
        <taxon>Metazoa</taxon>
        <taxon>Cnidaria</taxon>
        <taxon>Anthozoa</taxon>
        <taxon>Octocorallia</taxon>
        <taxon>Malacalcyonacea</taxon>
        <taxon>Plexauridae</taxon>
        <taxon>Paramuricea</taxon>
    </lineage>
</organism>
<dbReference type="PANTHER" id="PTHR12296:SF30">
    <property type="entry name" value="DENN DOMAIN-CONTAINING PROTEIN CRAG"/>
    <property type="match status" value="1"/>
</dbReference>
<proteinExistence type="predicted"/>
<dbReference type="GO" id="GO:0032483">
    <property type="term" value="P:regulation of Rab protein signal transduction"/>
    <property type="evidence" value="ECO:0007669"/>
    <property type="project" value="TreeGrafter"/>
</dbReference>
<comment type="caution">
    <text evidence="1">The sequence shown here is derived from an EMBL/GenBank/DDBJ whole genome shotgun (WGS) entry which is preliminary data.</text>
</comment>
<evidence type="ECO:0000313" key="1">
    <source>
        <dbReference type="EMBL" id="CAB3990847.1"/>
    </source>
</evidence>
<dbReference type="OrthoDB" id="6273436at2759"/>
<dbReference type="GO" id="GO:0005085">
    <property type="term" value="F:guanyl-nucleotide exchange factor activity"/>
    <property type="evidence" value="ECO:0007669"/>
    <property type="project" value="UniProtKB-ARBA"/>
</dbReference>